<reference evidence="2" key="1">
    <citation type="journal article" date="2022" name="Int. J. Mol. Sci.">
        <title>Draft Genome of Tanacetum Coccineum: Genomic Comparison of Closely Related Tanacetum-Family Plants.</title>
        <authorList>
            <person name="Yamashiro T."/>
            <person name="Shiraishi A."/>
            <person name="Nakayama K."/>
            <person name="Satake H."/>
        </authorList>
    </citation>
    <scope>NUCLEOTIDE SEQUENCE</scope>
</reference>
<protein>
    <submittedName>
        <fullName evidence="2">Uncharacterized protein</fullName>
    </submittedName>
</protein>
<proteinExistence type="predicted"/>
<name>A0ABQ4XUN0_9ASTR</name>
<keyword evidence="3" id="KW-1185">Reference proteome</keyword>
<dbReference type="EMBL" id="BQNB010009839">
    <property type="protein sequence ID" value="GJS69114.1"/>
    <property type="molecule type" value="Genomic_DNA"/>
</dbReference>
<dbReference type="Proteomes" id="UP001151760">
    <property type="component" value="Unassembled WGS sequence"/>
</dbReference>
<evidence type="ECO:0000256" key="1">
    <source>
        <dbReference type="SAM" id="MobiDB-lite"/>
    </source>
</evidence>
<comment type="caution">
    <text evidence="2">The sequence shown here is derived from an EMBL/GenBank/DDBJ whole genome shotgun (WGS) entry which is preliminary data.</text>
</comment>
<accession>A0ABQ4XUN0</accession>
<reference evidence="2" key="2">
    <citation type="submission" date="2022-01" db="EMBL/GenBank/DDBJ databases">
        <authorList>
            <person name="Yamashiro T."/>
            <person name="Shiraishi A."/>
            <person name="Satake H."/>
            <person name="Nakayama K."/>
        </authorList>
    </citation>
    <scope>NUCLEOTIDE SEQUENCE</scope>
</reference>
<gene>
    <name evidence="2" type="ORF">Tco_0701955</name>
</gene>
<organism evidence="2 3">
    <name type="scientific">Tanacetum coccineum</name>
    <dbReference type="NCBI Taxonomy" id="301880"/>
    <lineage>
        <taxon>Eukaryota</taxon>
        <taxon>Viridiplantae</taxon>
        <taxon>Streptophyta</taxon>
        <taxon>Embryophyta</taxon>
        <taxon>Tracheophyta</taxon>
        <taxon>Spermatophyta</taxon>
        <taxon>Magnoliopsida</taxon>
        <taxon>eudicotyledons</taxon>
        <taxon>Gunneridae</taxon>
        <taxon>Pentapetalae</taxon>
        <taxon>asterids</taxon>
        <taxon>campanulids</taxon>
        <taxon>Asterales</taxon>
        <taxon>Asteraceae</taxon>
        <taxon>Asteroideae</taxon>
        <taxon>Anthemideae</taxon>
        <taxon>Anthemidinae</taxon>
        <taxon>Tanacetum</taxon>
    </lineage>
</organism>
<evidence type="ECO:0000313" key="3">
    <source>
        <dbReference type="Proteomes" id="UP001151760"/>
    </source>
</evidence>
<evidence type="ECO:0000313" key="2">
    <source>
        <dbReference type="EMBL" id="GJS69114.1"/>
    </source>
</evidence>
<feature type="region of interest" description="Disordered" evidence="1">
    <location>
        <begin position="125"/>
        <end position="150"/>
    </location>
</feature>
<sequence length="150" mass="16600">MPPTLDLSFTGLDEFVNELVVENSKAMSSEEEPKNMVPRAVLMKSGLVSVNTARQVNTAHSKTTVNAARPMSYLSKTAHSTVKRHIHKNTTFKNIPPPYTGNFMPPTPDLSFTGLDEFVNEPVVENSKAMSSEEEPKVVRKNDDAPIIEE</sequence>
<feature type="compositionally biased region" description="Basic and acidic residues" evidence="1">
    <location>
        <begin position="134"/>
        <end position="144"/>
    </location>
</feature>